<dbReference type="InterPro" id="IPR000073">
    <property type="entry name" value="AB_hydrolase_1"/>
</dbReference>
<name>A0A3L6ZS84_9MICO</name>
<protein>
    <submittedName>
        <fullName evidence="3">Alpha/beta hydrolase</fullName>
    </submittedName>
</protein>
<dbReference type="InterPro" id="IPR029058">
    <property type="entry name" value="AB_hydrolase_fold"/>
</dbReference>
<keyword evidence="1 3" id="KW-0378">Hydrolase</keyword>
<dbReference type="InterPro" id="IPR022742">
    <property type="entry name" value="Hydrolase_4"/>
</dbReference>
<evidence type="ECO:0000256" key="1">
    <source>
        <dbReference type="ARBA" id="ARBA00022801"/>
    </source>
</evidence>
<dbReference type="SUPFAM" id="SSF53474">
    <property type="entry name" value="alpha/beta-Hydrolases"/>
    <property type="match status" value="1"/>
</dbReference>
<organism evidence="3 4">
    <name type="scientific">Mycetocola manganoxydans</name>
    <dbReference type="NCBI Taxonomy" id="699879"/>
    <lineage>
        <taxon>Bacteria</taxon>
        <taxon>Bacillati</taxon>
        <taxon>Actinomycetota</taxon>
        <taxon>Actinomycetes</taxon>
        <taxon>Micrococcales</taxon>
        <taxon>Microbacteriaceae</taxon>
        <taxon>Mycetocola</taxon>
    </lineage>
</organism>
<gene>
    <name evidence="3" type="ORF">D9V29_09555</name>
</gene>
<sequence>MIRGVAQLRTGVSVPYYRAGEAGGLPIVLLHGWGESARAFDRLLPELPADHPVFAFDQRGHGGAGEPARGYGLDDAALDVIAFLDAMAIRSAVLLGSSSGGYVAQQTAVLHPHRVSGLILVGAPLSLHGRAPFADEVEALADPVSPEWAQRTLELFPVVSPVPSWYLADRENDARGMTARSWQRTLTALTSARPPTVTGQIRCPTLILRGEGDDLVPAQDHEALAAAIPGARLVVYKRTGHLVLWERPEQCGADISQFLRSVA</sequence>
<dbReference type="Pfam" id="PF12146">
    <property type="entry name" value="Hydrolase_4"/>
    <property type="match status" value="1"/>
</dbReference>
<evidence type="ECO:0000313" key="3">
    <source>
        <dbReference type="EMBL" id="RLP70737.1"/>
    </source>
</evidence>
<evidence type="ECO:0000259" key="2">
    <source>
        <dbReference type="Pfam" id="PF12146"/>
    </source>
</evidence>
<keyword evidence="4" id="KW-1185">Reference proteome</keyword>
<dbReference type="GO" id="GO:0016020">
    <property type="term" value="C:membrane"/>
    <property type="evidence" value="ECO:0007669"/>
    <property type="project" value="TreeGrafter"/>
</dbReference>
<proteinExistence type="predicted"/>
<feature type="domain" description="Serine aminopeptidase S33" evidence="2">
    <location>
        <begin position="27"/>
        <end position="247"/>
    </location>
</feature>
<dbReference type="GO" id="GO:0016787">
    <property type="term" value="F:hydrolase activity"/>
    <property type="evidence" value="ECO:0007669"/>
    <property type="project" value="UniProtKB-KW"/>
</dbReference>
<dbReference type="InterPro" id="IPR050266">
    <property type="entry name" value="AB_hydrolase_sf"/>
</dbReference>
<dbReference type="PANTHER" id="PTHR43798">
    <property type="entry name" value="MONOACYLGLYCEROL LIPASE"/>
    <property type="match status" value="1"/>
</dbReference>
<dbReference type="EMBL" id="RCUV01000009">
    <property type="protein sequence ID" value="RLP70737.1"/>
    <property type="molecule type" value="Genomic_DNA"/>
</dbReference>
<evidence type="ECO:0000313" key="4">
    <source>
        <dbReference type="Proteomes" id="UP000270299"/>
    </source>
</evidence>
<dbReference type="Proteomes" id="UP000270299">
    <property type="component" value="Unassembled WGS sequence"/>
</dbReference>
<accession>A0A3L6ZS84</accession>
<dbReference type="PANTHER" id="PTHR43798:SF31">
    <property type="entry name" value="AB HYDROLASE SUPERFAMILY PROTEIN YCLE"/>
    <property type="match status" value="1"/>
</dbReference>
<reference evidence="3 4" key="1">
    <citation type="submission" date="2018-10" db="EMBL/GenBank/DDBJ databases">
        <authorList>
            <person name="Li J."/>
        </authorList>
    </citation>
    <scope>NUCLEOTIDE SEQUENCE [LARGE SCALE GENOMIC DNA]</scope>
    <source>
        <strain evidence="3 4">CCTCC AB209002</strain>
    </source>
</reference>
<dbReference type="RefSeq" id="WP_121673098.1">
    <property type="nucleotide sequence ID" value="NZ_BMXM01000006.1"/>
</dbReference>
<comment type="caution">
    <text evidence="3">The sequence shown here is derived from an EMBL/GenBank/DDBJ whole genome shotgun (WGS) entry which is preliminary data.</text>
</comment>
<dbReference type="OrthoDB" id="2987348at2"/>
<dbReference type="Gene3D" id="3.40.50.1820">
    <property type="entry name" value="alpha/beta hydrolase"/>
    <property type="match status" value="1"/>
</dbReference>
<dbReference type="AlphaFoldDB" id="A0A3L6ZS84"/>
<dbReference type="PRINTS" id="PR00111">
    <property type="entry name" value="ABHYDROLASE"/>
</dbReference>